<evidence type="ECO:0000313" key="1">
    <source>
        <dbReference type="EnsemblMetazoa" id="AAEL008274-PA"/>
    </source>
</evidence>
<name>A0A1S4FIZ8_AEDAE</name>
<reference evidence="1" key="2">
    <citation type="submission" date="2020-05" db="UniProtKB">
        <authorList>
            <consortium name="EnsemblMetazoa"/>
        </authorList>
    </citation>
    <scope>IDENTIFICATION</scope>
    <source>
        <strain evidence="1">LVP_AGWG</strain>
    </source>
</reference>
<proteinExistence type="predicted"/>
<keyword evidence="2" id="KW-1185">Reference proteome</keyword>
<reference evidence="1 2" key="1">
    <citation type="submission" date="2017-06" db="EMBL/GenBank/DDBJ databases">
        <title>Aedes aegypti genome working group (AGWG) sequencing and assembly.</title>
        <authorList>
            <consortium name="Aedes aegypti Genome Working Group (AGWG)"/>
            <person name="Matthews B.J."/>
        </authorList>
    </citation>
    <scope>NUCLEOTIDE SEQUENCE [LARGE SCALE GENOMIC DNA]</scope>
    <source>
        <strain evidence="1 2">LVP_AGWG</strain>
    </source>
</reference>
<dbReference type="AlphaFoldDB" id="A0A1S4FIZ8"/>
<dbReference type="EnsemblMetazoa" id="AAEL008274-RA">
    <property type="protein sequence ID" value="AAEL008274-PA"/>
    <property type="gene ID" value="AAEL008274"/>
</dbReference>
<evidence type="ECO:0000313" key="2">
    <source>
        <dbReference type="Proteomes" id="UP000008820"/>
    </source>
</evidence>
<dbReference type="PROSITE" id="PS50184">
    <property type="entry name" value="VWFC_2"/>
    <property type="match status" value="1"/>
</dbReference>
<dbReference type="InParanoid" id="A0A1S4FIZ8"/>
<accession>A0A1S4FIZ8</accession>
<gene>
    <name evidence="1" type="primary">5570366</name>
</gene>
<sequence length="286" mass="31515">MLPKAILATVLLCSAVVLCNAQNTDSCPPPLKHYSELGCKPIQDEGHKCPNRYECPTLTDRDGGKCYFNGNVYDIASSLSKADQELVSCSPACHCNNRTTPASFVCAQIDCPEFFGRDESCVYQYTSGDCCSSSKVCGEEAEKLDVCYMDGEQYKEGQKMYPKDESCYSCRCQKGFDNSTIVGNPNCQEFTCGIEIHNSDSVMEGCIPVYFGTDRCCPISWRCPGDNDTVIVEGRLDVDEPVDPKMQCTFGELKLNFGDSLSSDDKCVSCKCTVPPMPHCIQNRDC</sequence>
<dbReference type="VEuPathDB" id="VectorBase:AAEL008274"/>
<dbReference type="InterPro" id="IPR001007">
    <property type="entry name" value="VWF_dom"/>
</dbReference>
<dbReference type="Proteomes" id="UP000008820">
    <property type="component" value="Chromosome 3"/>
</dbReference>
<dbReference type="OrthoDB" id="365605at2759"/>
<organism evidence="1 2">
    <name type="scientific">Aedes aegypti</name>
    <name type="common">Yellowfever mosquito</name>
    <name type="synonym">Culex aegypti</name>
    <dbReference type="NCBI Taxonomy" id="7159"/>
    <lineage>
        <taxon>Eukaryota</taxon>
        <taxon>Metazoa</taxon>
        <taxon>Ecdysozoa</taxon>
        <taxon>Arthropoda</taxon>
        <taxon>Hexapoda</taxon>
        <taxon>Insecta</taxon>
        <taxon>Pterygota</taxon>
        <taxon>Neoptera</taxon>
        <taxon>Endopterygota</taxon>
        <taxon>Diptera</taxon>
        <taxon>Nematocera</taxon>
        <taxon>Culicoidea</taxon>
        <taxon>Culicidae</taxon>
        <taxon>Culicinae</taxon>
        <taxon>Aedini</taxon>
        <taxon>Aedes</taxon>
        <taxon>Stegomyia</taxon>
    </lineage>
</organism>
<protein>
    <submittedName>
        <fullName evidence="1">VWFC domain-containing protein</fullName>
    </submittedName>
</protein>